<protein>
    <submittedName>
        <fullName evidence="4">GNAT family N-acetyltransferase</fullName>
    </submittedName>
</protein>
<dbReference type="EMBL" id="PXOH01000057">
    <property type="protein sequence ID" value="PSF30249.1"/>
    <property type="molecule type" value="Genomic_DNA"/>
</dbReference>
<dbReference type="SUPFAM" id="SSF55729">
    <property type="entry name" value="Acyl-CoA N-acyltransferases (Nat)"/>
    <property type="match status" value="1"/>
</dbReference>
<dbReference type="OrthoDB" id="9799147at2"/>
<sequence>MAAPTFAYAIEPLNAQHDRDRFNCGIESLDRYLLQIAGQDLRRRVAAPFVLQDLENKRIAGYYTLCATAIELQDLPPQLVKKLPRYPVIPATLLGRLAIDERYQGQGLGNFLLFDAFGRSLRSEIASYAVVVDAIDEKASAFYQHHQFIPFPDLPRRLYLPMATIALMFSG</sequence>
<dbReference type="Proteomes" id="UP000239001">
    <property type="component" value="Unassembled WGS sequence"/>
</dbReference>
<gene>
    <name evidence="4" type="ORF">C7H19_23955</name>
</gene>
<organism evidence="4 5">
    <name type="scientific">Aphanothece hegewaldii CCALA 016</name>
    <dbReference type="NCBI Taxonomy" id="2107694"/>
    <lineage>
        <taxon>Bacteria</taxon>
        <taxon>Bacillati</taxon>
        <taxon>Cyanobacteriota</taxon>
        <taxon>Cyanophyceae</taxon>
        <taxon>Oscillatoriophycideae</taxon>
        <taxon>Chroococcales</taxon>
        <taxon>Aphanothecaceae</taxon>
        <taxon>Aphanothece</taxon>
    </lineage>
</organism>
<reference evidence="4 5" key="1">
    <citation type="submission" date="2018-03" db="EMBL/GenBank/DDBJ databases">
        <title>The ancient ancestry and fast evolution of plastids.</title>
        <authorList>
            <person name="Moore K.R."/>
            <person name="Magnabosco C."/>
            <person name="Momper L."/>
            <person name="Gold D.A."/>
            <person name="Bosak T."/>
            <person name="Fournier G.P."/>
        </authorList>
    </citation>
    <scope>NUCLEOTIDE SEQUENCE [LARGE SCALE GENOMIC DNA]</scope>
    <source>
        <strain evidence="4 5">CCALA 016</strain>
    </source>
</reference>
<keyword evidence="2 4" id="KW-0808">Transferase</keyword>
<evidence type="ECO:0000256" key="2">
    <source>
        <dbReference type="ARBA" id="ARBA00022679"/>
    </source>
</evidence>
<evidence type="ECO:0000256" key="3">
    <source>
        <dbReference type="ARBA" id="ARBA00023315"/>
    </source>
</evidence>
<dbReference type="PANTHER" id="PTHR36449">
    <property type="entry name" value="ACETYLTRANSFERASE-RELATED"/>
    <property type="match status" value="1"/>
</dbReference>
<keyword evidence="1" id="KW-1277">Toxin-antitoxin system</keyword>
<dbReference type="Gene3D" id="3.40.630.30">
    <property type="match status" value="1"/>
</dbReference>
<comment type="caution">
    <text evidence="4">The sequence shown here is derived from an EMBL/GenBank/DDBJ whole genome shotgun (WGS) entry which is preliminary data.</text>
</comment>
<evidence type="ECO:0000313" key="5">
    <source>
        <dbReference type="Proteomes" id="UP000239001"/>
    </source>
</evidence>
<evidence type="ECO:0000313" key="4">
    <source>
        <dbReference type="EMBL" id="PSF30249.1"/>
    </source>
</evidence>
<dbReference type="PANTHER" id="PTHR36449:SF1">
    <property type="entry name" value="ACETYLTRANSFERASE"/>
    <property type="match status" value="1"/>
</dbReference>
<dbReference type="AlphaFoldDB" id="A0A2T1LQX4"/>
<evidence type="ECO:0000256" key="1">
    <source>
        <dbReference type="ARBA" id="ARBA00022649"/>
    </source>
</evidence>
<keyword evidence="3" id="KW-0012">Acyltransferase</keyword>
<dbReference type="RefSeq" id="WP_106459436.1">
    <property type="nucleotide sequence ID" value="NZ_PXOH01000057.1"/>
</dbReference>
<keyword evidence="5" id="KW-1185">Reference proteome</keyword>
<name>A0A2T1LQX4_9CHRO</name>
<dbReference type="InterPro" id="IPR016181">
    <property type="entry name" value="Acyl_CoA_acyltransferase"/>
</dbReference>
<accession>A0A2T1LQX4</accession>
<proteinExistence type="predicted"/>
<dbReference type="GO" id="GO:0016746">
    <property type="term" value="F:acyltransferase activity"/>
    <property type="evidence" value="ECO:0007669"/>
    <property type="project" value="UniProtKB-KW"/>
</dbReference>
<reference evidence="4 5" key="2">
    <citation type="submission" date="2018-03" db="EMBL/GenBank/DDBJ databases">
        <authorList>
            <person name="Keele B.F."/>
        </authorList>
    </citation>
    <scope>NUCLEOTIDE SEQUENCE [LARGE SCALE GENOMIC DNA]</scope>
    <source>
        <strain evidence="4 5">CCALA 016</strain>
    </source>
</reference>